<dbReference type="EMBL" id="JAKIXB020000014">
    <property type="protein sequence ID" value="KAL1602273.1"/>
    <property type="molecule type" value="Genomic_DNA"/>
</dbReference>
<evidence type="ECO:0008006" key="3">
    <source>
        <dbReference type="Google" id="ProtNLM"/>
    </source>
</evidence>
<dbReference type="Proteomes" id="UP001521222">
    <property type="component" value="Unassembled WGS sequence"/>
</dbReference>
<evidence type="ECO:0000313" key="1">
    <source>
        <dbReference type="EMBL" id="KAL1602273.1"/>
    </source>
</evidence>
<evidence type="ECO:0000313" key="2">
    <source>
        <dbReference type="Proteomes" id="UP001521222"/>
    </source>
</evidence>
<dbReference type="SUPFAM" id="SSF47616">
    <property type="entry name" value="GST C-terminal domain-like"/>
    <property type="match status" value="1"/>
</dbReference>
<reference evidence="1 2" key="1">
    <citation type="submission" date="2024-02" db="EMBL/GenBank/DDBJ databases">
        <title>De novo assembly and annotation of 12 fungi associated with fruit tree decline syndrome in Ontario, Canada.</title>
        <authorList>
            <person name="Sulman M."/>
            <person name="Ellouze W."/>
            <person name="Ilyukhin E."/>
        </authorList>
    </citation>
    <scope>NUCLEOTIDE SEQUENCE [LARGE SCALE GENOMIC DNA]</scope>
    <source>
        <strain evidence="1 2">M97-236</strain>
    </source>
</reference>
<keyword evidence="2" id="KW-1185">Reference proteome</keyword>
<organism evidence="1 2">
    <name type="scientific">Nothophoma quercina</name>
    <dbReference type="NCBI Taxonomy" id="749835"/>
    <lineage>
        <taxon>Eukaryota</taxon>
        <taxon>Fungi</taxon>
        <taxon>Dikarya</taxon>
        <taxon>Ascomycota</taxon>
        <taxon>Pezizomycotina</taxon>
        <taxon>Dothideomycetes</taxon>
        <taxon>Pleosporomycetidae</taxon>
        <taxon>Pleosporales</taxon>
        <taxon>Pleosporineae</taxon>
        <taxon>Didymellaceae</taxon>
        <taxon>Nothophoma</taxon>
    </lineage>
</organism>
<proteinExistence type="predicted"/>
<protein>
    <recommendedName>
        <fullName evidence="3">GST N-terminal domain-containing protein</fullName>
    </recommendedName>
</protein>
<dbReference type="InterPro" id="IPR036282">
    <property type="entry name" value="Glutathione-S-Trfase_C_sf"/>
</dbReference>
<sequence>MSPTLQDTKTTLWIWPSGLFPRRLIYYFRAKHITLSTLQAHNIYLIPVQLTTSPPALRSMPGHEPRPADTLLPIMRIEYDNERVTWVRESLSILEYFEELFPGSTSNEWKDLRGETAEQRTQTRDIVSLLNDAMHWSLIKLIHSDPNTTFFSGLSMEEMSPSAAAHAGRKLDFYLGRSEKWSEESGSVGKEATLAGVVLMAQVEYHEMMYGADWIEGYDELREWVERMKKEEWYVRSEVLKSVEKDGMWEKVL</sequence>
<accession>A0ABR3RCW7</accession>
<comment type="caution">
    <text evidence="1">The sequence shown here is derived from an EMBL/GenBank/DDBJ whole genome shotgun (WGS) entry which is preliminary data.</text>
</comment>
<name>A0ABR3RCW7_9PLEO</name>
<dbReference type="Gene3D" id="1.20.1050.10">
    <property type="match status" value="1"/>
</dbReference>
<dbReference type="Gene3D" id="3.40.30.10">
    <property type="entry name" value="Glutaredoxin"/>
    <property type="match status" value="1"/>
</dbReference>
<gene>
    <name evidence="1" type="ORF">SLS59_004962</name>
</gene>